<evidence type="ECO:0000313" key="2">
    <source>
        <dbReference type="Proteomes" id="UP000177838"/>
    </source>
</evidence>
<evidence type="ECO:0000313" key="1">
    <source>
        <dbReference type="EMBL" id="OHA60153.1"/>
    </source>
</evidence>
<dbReference type="Proteomes" id="UP000177838">
    <property type="component" value="Unassembled WGS sequence"/>
</dbReference>
<accession>A0A1G2QIF8</accession>
<gene>
    <name evidence="1" type="ORF">A2589_00540</name>
</gene>
<dbReference type="EMBL" id="MHTK01000002">
    <property type="protein sequence ID" value="OHA60153.1"/>
    <property type="molecule type" value="Genomic_DNA"/>
</dbReference>
<sequence>MEKLEVLVKKITEGWEENRPVYTASRQEIQDLIKAGGQLVCKNQIRGGDDVYHHEALALGKKFHCITTSLL</sequence>
<proteinExistence type="predicted"/>
<protein>
    <submittedName>
        <fullName evidence="1">Uncharacterized protein</fullName>
    </submittedName>
</protein>
<organism evidence="1 2">
    <name type="scientific">Candidatus Vogelbacteria bacterium RIFOXYD1_FULL_46_19</name>
    <dbReference type="NCBI Taxonomy" id="1802439"/>
    <lineage>
        <taxon>Bacteria</taxon>
        <taxon>Candidatus Vogeliibacteriota</taxon>
    </lineage>
</organism>
<comment type="caution">
    <text evidence="1">The sequence shown here is derived from an EMBL/GenBank/DDBJ whole genome shotgun (WGS) entry which is preliminary data.</text>
</comment>
<reference evidence="1 2" key="1">
    <citation type="journal article" date="2016" name="Nat. Commun.">
        <title>Thousands of microbial genomes shed light on interconnected biogeochemical processes in an aquifer system.</title>
        <authorList>
            <person name="Anantharaman K."/>
            <person name="Brown C.T."/>
            <person name="Hug L.A."/>
            <person name="Sharon I."/>
            <person name="Castelle C.J."/>
            <person name="Probst A.J."/>
            <person name="Thomas B.C."/>
            <person name="Singh A."/>
            <person name="Wilkins M.J."/>
            <person name="Karaoz U."/>
            <person name="Brodie E.L."/>
            <person name="Williams K.H."/>
            <person name="Hubbard S.S."/>
            <person name="Banfield J.F."/>
        </authorList>
    </citation>
    <scope>NUCLEOTIDE SEQUENCE [LARGE SCALE GENOMIC DNA]</scope>
</reference>
<dbReference type="AlphaFoldDB" id="A0A1G2QIF8"/>
<name>A0A1G2QIF8_9BACT</name>